<protein>
    <submittedName>
        <fullName evidence="2">Uncharacterized protein</fullName>
    </submittedName>
</protein>
<evidence type="ECO:0000313" key="2">
    <source>
        <dbReference type="EMBL" id="EOY46340.1"/>
    </source>
</evidence>
<name>A0A7U9DPZ6_STRLI</name>
<feature type="region of interest" description="Disordered" evidence="1">
    <location>
        <begin position="1"/>
        <end position="54"/>
    </location>
</feature>
<feature type="compositionally biased region" description="Low complexity" evidence="1">
    <location>
        <begin position="12"/>
        <end position="28"/>
    </location>
</feature>
<reference evidence="3" key="1">
    <citation type="journal article" date="2013" name="Genome Biol. Evol.">
        <title>The genome sequence of Streptomyces lividans 66 reveals a novel tRNA-dependent peptide biosynthetic system within a metal-related genomic island.</title>
        <authorList>
            <person name="Cruz-Morales P."/>
            <person name="Vijgenboom E."/>
            <person name="Iruegas-Bocardo F."/>
            <person name="Girard G."/>
            <person name="Yanez-Guerra L.A."/>
            <person name="Ramos-Aboites H.E."/>
            <person name="Pernodet J.L."/>
            <person name="Anne J."/>
            <person name="van Wezel G.P."/>
            <person name="Barona-Gomez F."/>
        </authorList>
    </citation>
    <scope>NUCLEOTIDE SEQUENCE [LARGE SCALE GENOMIC DNA]</scope>
    <source>
        <strain evidence="3">1326</strain>
    </source>
</reference>
<accession>A0A7U9DPZ6</accession>
<sequence>MLGPPDPERPLRGGATSTRARTSSAAAGMERLACGSHDRAQDGEPTSAKTGGAA</sequence>
<evidence type="ECO:0000256" key="1">
    <source>
        <dbReference type="SAM" id="MobiDB-lite"/>
    </source>
</evidence>
<organism evidence="2 3">
    <name type="scientific">Streptomyces lividans 1326</name>
    <dbReference type="NCBI Taxonomy" id="1200984"/>
    <lineage>
        <taxon>Bacteria</taxon>
        <taxon>Bacillati</taxon>
        <taxon>Actinomycetota</taxon>
        <taxon>Actinomycetes</taxon>
        <taxon>Kitasatosporales</taxon>
        <taxon>Streptomycetaceae</taxon>
        <taxon>Streptomyces</taxon>
    </lineage>
</organism>
<gene>
    <name evidence="2" type="ORF">SLI_1623</name>
</gene>
<evidence type="ECO:0000313" key="3">
    <source>
        <dbReference type="Proteomes" id="UP000014062"/>
    </source>
</evidence>
<dbReference type="EMBL" id="CM001889">
    <property type="protein sequence ID" value="EOY46340.1"/>
    <property type="molecule type" value="Genomic_DNA"/>
</dbReference>
<dbReference type="Proteomes" id="UP000014062">
    <property type="component" value="Chromosome"/>
</dbReference>
<feature type="compositionally biased region" description="Basic and acidic residues" evidence="1">
    <location>
        <begin position="1"/>
        <end position="11"/>
    </location>
</feature>
<proteinExistence type="predicted"/>
<dbReference type="AlphaFoldDB" id="A0A7U9DPZ6"/>